<evidence type="ECO:0000259" key="3">
    <source>
        <dbReference type="PROSITE" id="PS50157"/>
    </source>
</evidence>
<dbReference type="STRING" id="4155.A0A022S202"/>
<feature type="domain" description="C2H2-type" evidence="3">
    <location>
        <begin position="20"/>
        <end position="47"/>
    </location>
</feature>
<dbReference type="PANTHER" id="PTHR45730">
    <property type="entry name" value="ZINC FINGER PROTEIN JAGGED"/>
    <property type="match status" value="1"/>
</dbReference>
<accession>A0A022S202</accession>
<gene>
    <name evidence="4" type="ORF">MIMGU_mgv1a017841mg</name>
</gene>
<feature type="region of interest" description="Disordered" evidence="2">
    <location>
        <begin position="32"/>
        <end position="71"/>
    </location>
</feature>
<proteinExistence type="predicted"/>
<name>A0A022S202_ERYGU</name>
<keyword evidence="5" id="KW-1185">Reference proteome</keyword>
<dbReference type="InterPro" id="IPR045320">
    <property type="entry name" value="JAGGED/SL1-like"/>
</dbReference>
<dbReference type="SUPFAM" id="SSF57667">
    <property type="entry name" value="beta-beta-alpha zinc fingers"/>
    <property type="match status" value="1"/>
</dbReference>
<keyword evidence="1" id="KW-0862">Zinc</keyword>
<evidence type="ECO:0000313" key="5">
    <source>
        <dbReference type="Proteomes" id="UP000030748"/>
    </source>
</evidence>
<dbReference type="eggNOG" id="ENOG502S0QT">
    <property type="taxonomic scope" value="Eukaryota"/>
</dbReference>
<protein>
    <recommendedName>
        <fullName evidence="3">C2H2-type domain-containing protein</fullName>
    </recommendedName>
</protein>
<dbReference type="GO" id="GO:0003700">
    <property type="term" value="F:DNA-binding transcription factor activity"/>
    <property type="evidence" value="ECO:0007669"/>
    <property type="project" value="InterPro"/>
</dbReference>
<dbReference type="InterPro" id="IPR036236">
    <property type="entry name" value="Znf_C2H2_sf"/>
</dbReference>
<evidence type="ECO:0000313" key="4">
    <source>
        <dbReference type="EMBL" id="EYU46354.1"/>
    </source>
</evidence>
<dbReference type="PhylomeDB" id="A0A022S202"/>
<keyword evidence="1" id="KW-0479">Metal-binding</keyword>
<dbReference type="PANTHER" id="PTHR45730:SF108">
    <property type="entry name" value="PROTEIN LATE FLOWERING"/>
    <property type="match status" value="1"/>
</dbReference>
<dbReference type="EMBL" id="KI630171">
    <property type="protein sequence ID" value="EYU46354.1"/>
    <property type="molecule type" value="Genomic_DNA"/>
</dbReference>
<dbReference type="Proteomes" id="UP000030748">
    <property type="component" value="Unassembled WGS sequence"/>
</dbReference>
<organism evidence="4 5">
    <name type="scientific">Erythranthe guttata</name>
    <name type="common">Yellow monkey flower</name>
    <name type="synonym">Mimulus guttatus</name>
    <dbReference type="NCBI Taxonomy" id="4155"/>
    <lineage>
        <taxon>Eukaryota</taxon>
        <taxon>Viridiplantae</taxon>
        <taxon>Streptophyta</taxon>
        <taxon>Embryophyta</taxon>
        <taxon>Tracheophyta</taxon>
        <taxon>Spermatophyta</taxon>
        <taxon>Magnoliopsida</taxon>
        <taxon>eudicotyledons</taxon>
        <taxon>Gunneridae</taxon>
        <taxon>Pentapetalae</taxon>
        <taxon>asterids</taxon>
        <taxon>lamiids</taxon>
        <taxon>Lamiales</taxon>
        <taxon>Phrymaceae</taxon>
        <taxon>Erythranthe</taxon>
    </lineage>
</organism>
<dbReference type="OrthoDB" id="1915958at2759"/>
<evidence type="ECO:0000256" key="1">
    <source>
        <dbReference type="PROSITE-ProRule" id="PRU00042"/>
    </source>
</evidence>
<feature type="compositionally biased region" description="Basic residues" evidence="2">
    <location>
        <begin position="40"/>
        <end position="55"/>
    </location>
</feature>
<evidence type="ECO:0000256" key="2">
    <source>
        <dbReference type="SAM" id="MobiDB-lite"/>
    </source>
</evidence>
<dbReference type="KEGG" id="egt:105957608"/>
<dbReference type="PROSITE" id="PS00028">
    <property type="entry name" value="ZINC_FINGER_C2H2_1"/>
    <property type="match status" value="1"/>
</dbReference>
<dbReference type="AlphaFoldDB" id="A0A022S202"/>
<sequence length="190" mass="21347">MGEPNIKPEEENNNNTPKYFPCMYCSRKFHSSQALGGHQNAHKKERSAAGKKRRSYSSTDHYITPIPQPPPHQSMVFSSPSYPFGIFHPSAYINPHGGSLCQLQSRPMVVDPFGSNGAPRFENVVLYGGGFMGEHQMYQESAEHVVHEKRSTFWDRSVISCNEYGQDCPKSGGPGRGDYRDQKLDLSLHL</sequence>
<dbReference type="Gene3D" id="3.30.160.60">
    <property type="entry name" value="Classic Zinc Finger"/>
    <property type="match status" value="1"/>
</dbReference>
<dbReference type="InterPro" id="IPR013087">
    <property type="entry name" value="Znf_C2H2_type"/>
</dbReference>
<dbReference type="GO" id="GO:0008270">
    <property type="term" value="F:zinc ion binding"/>
    <property type="evidence" value="ECO:0007669"/>
    <property type="project" value="UniProtKB-KW"/>
</dbReference>
<reference evidence="4 5" key="1">
    <citation type="journal article" date="2013" name="Proc. Natl. Acad. Sci. U.S.A.">
        <title>Fine-scale variation in meiotic recombination in Mimulus inferred from population shotgun sequencing.</title>
        <authorList>
            <person name="Hellsten U."/>
            <person name="Wright K.M."/>
            <person name="Jenkins J."/>
            <person name="Shu S."/>
            <person name="Yuan Y."/>
            <person name="Wessler S.R."/>
            <person name="Schmutz J."/>
            <person name="Willis J.H."/>
            <person name="Rokhsar D.S."/>
        </authorList>
    </citation>
    <scope>NUCLEOTIDE SEQUENCE [LARGE SCALE GENOMIC DNA]</scope>
    <source>
        <strain evidence="5">cv. DUN x IM62</strain>
    </source>
</reference>
<keyword evidence="1" id="KW-0863">Zinc-finger</keyword>
<dbReference type="Pfam" id="PF13912">
    <property type="entry name" value="zf-C2H2_6"/>
    <property type="match status" value="1"/>
</dbReference>
<dbReference type="PROSITE" id="PS50157">
    <property type="entry name" value="ZINC_FINGER_C2H2_2"/>
    <property type="match status" value="1"/>
</dbReference>